<evidence type="ECO:0000313" key="4">
    <source>
        <dbReference type="Proteomes" id="UP000051887"/>
    </source>
</evidence>
<keyword evidence="3" id="KW-1185">Reference proteome</keyword>
<sequence length="293" mass="31357">MAALTRIGNEHLSVGVSPLGAETQYLRDSNGRDWLWNGDADWWTGRSPLLFPIVGAAPQDQIAVGDFTATMAKHGFARKSQFTLVEASDTACTHQLTDSDETRAIYPFAFALRLTHQLAGHALTVTAEVENRSDSDMPFGFGFHPAFRWPLPGSSGAHQVVLDNGAEPSLYRLNSDGLLVDTPLPSPFVAGELTLVAGLFEADAMIFPTGAGTGLTLQSGSGPKLRFTWDGLPNLALWQKPGAPYICLEPWHGTAATSTSGPQLTDRPHGVLLPAGQSQSFAFTVDIENDGAR</sequence>
<dbReference type="InterPro" id="IPR008183">
    <property type="entry name" value="Aldose_1/G6P_1-epimerase"/>
</dbReference>
<name>A0A0P1FP60_9RHOB</name>
<evidence type="ECO:0000313" key="2">
    <source>
        <dbReference type="EMBL" id="CUH73198.1"/>
    </source>
</evidence>
<dbReference type="CDD" id="cd09024">
    <property type="entry name" value="Aldose_epim_lacX"/>
    <property type="match status" value="1"/>
</dbReference>
<organism evidence="2 4">
    <name type="scientific">Thalassovita autumnalis</name>
    <dbReference type="NCBI Taxonomy" id="2072972"/>
    <lineage>
        <taxon>Bacteria</taxon>
        <taxon>Pseudomonadati</taxon>
        <taxon>Pseudomonadota</taxon>
        <taxon>Alphaproteobacteria</taxon>
        <taxon>Rhodobacterales</taxon>
        <taxon>Roseobacteraceae</taxon>
        <taxon>Thalassovita</taxon>
    </lineage>
</organism>
<dbReference type="AlphaFoldDB" id="A0A0P1FP60"/>
<dbReference type="GO" id="GO:0005975">
    <property type="term" value="P:carbohydrate metabolic process"/>
    <property type="evidence" value="ECO:0007669"/>
    <property type="project" value="InterPro"/>
</dbReference>
<protein>
    <submittedName>
        <fullName evidence="2">Aldose 1-epimerase</fullName>
    </submittedName>
</protein>
<evidence type="ECO:0000313" key="1">
    <source>
        <dbReference type="EMBL" id="CUH70167.1"/>
    </source>
</evidence>
<reference evidence="1 3" key="2">
    <citation type="submission" date="2015-09" db="EMBL/GenBank/DDBJ databases">
        <authorList>
            <person name="Rodrigo-Torres L."/>
            <person name="Arahal D.R."/>
        </authorList>
    </citation>
    <scope>NUCLEOTIDE SEQUENCE [LARGE SCALE GENOMIC DNA]</scope>
    <source>
        <strain evidence="1 3">CECT 5118</strain>
    </source>
</reference>
<dbReference type="GO" id="GO:0030246">
    <property type="term" value="F:carbohydrate binding"/>
    <property type="evidence" value="ECO:0007669"/>
    <property type="project" value="InterPro"/>
</dbReference>
<dbReference type="PANTHER" id="PTHR11122">
    <property type="entry name" value="APOSPORY-ASSOCIATED PROTEIN C-RELATED"/>
    <property type="match status" value="1"/>
</dbReference>
<dbReference type="InterPro" id="IPR014718">
    <property type="entry name" value="GH-type_carb-bd"/>
</dbReference>
<dbReference type="Proteomes" id="UP000051887">
    <property type="component" value="Unassembled WGS sequence"/>
</dbReference>
<dbReference type="PANTHER" id="PTHR11122:SF13">
    <property type="entry name" value="GLUCOSE-6-PHOSPHATE 1-EPIMERASE"/>
    <property type="match status" value="1"/>
</dbReference>
<evidence type="ECO:0000313" key="3">
    <source>
        <dbReference type="Proteomes" id="UP000051086"/>
    </source>
</evidence>
<dbReference type="SUPFAM" id="SSF74650">
    <property type="entry name" value="Galactose mutarotase-like"/>
    <property type="match status" value="1"/>
</dbReference>
<dbReference type="Gene3D" id="2.70.98.10">
    <property type="match status" value="1"/>
</dbReference>
<dbReference type="Pfam" id="PF01263">
    <property type="entry name" value="Aldose_epim"/>
    <property type="match status" value="1"/>
</dbReference>
<dbReference type="EMBL" id="CYSC01000037">
    <property type="protein sequence ID" value="CUH73198.1"/>
    <property type="molecule type" value="Genomic_DNA"/>
</dbReference>
<gene>
    <name evidence="1" type="ORF">TL5118_04142</name>
    <name evidence="2" type="ORF">TL5120_03005</name>
</gene>
<accession>A0A0P1FP60</accession>
<proteinExistence type="predicted"/>
<dbReference type="OrthoDB" id="9795355at2"/>
<dbReference type="InterPro" id="IPR011013">
    <property type="entry name" value="Gal_mutarotase_sf_dom"/>
</dbReference>
<reference evidence="2 4" key="1">
    <citation type="submission" date="2015-09" db="EMBL/GenBank/DDBJ databases">
        <authorList>
            <consortium name="Swine Surveillance"/>
        </authorList>
    </citation>
    <scope>NUCLEOTIDE SEQUENCE [LARGE SCALE GENOMIC DNA]</scope>
    <source>
        <strain evidence="2 4">5120</strain>
    </source>
</reference>
<dbReference type="EMBL" id="CYSB01000047">
    <property type="protein sequence ID" value="CUH70167.1"/>
    <property type="molecule type" value="Genomic_DNA"/>
</dbReference>
<dbReference type="InterPro" id="IPR037481">
    <property type="entry name" value="LacX"/>
</dbReference>
<dbReference type="RefSeq" id="WP_058244360.1">
    <property type="nucleotide sequence ID" value="NZ_CYSB01000047.1"/>
</dbReference>
<dbReference type="Proteomes" id="UP000051086">
    <property type="component" value="Unassembled WGS sequence"/>
</dbReference>
<dbReference type="GO" id="GO:0016853">
    <property type="term" value="F:isomerase activity"/>
    <property type="evidence" value="ECO:0007669"/>
    <property type="project" value="InterPro"/>
</dbReference>